<evidence type="ECO:0000313" key="5">
    <source>
        <dbReference type="Proteomes" id="UP000694397"/>
    </source>
</evidence>
<accession>A0A8C9R191</accession>
<dbReference type="PANTHER" id="PTHR14715">
    <property type="entry name" value="FAM124 DOMAIN-CONTAINING PROTEIN-RELATED"/>
    <property type="match status" value="1"/>
</dbReference>
<feature type="compositionally biased region" description="Acidic residues" evidence="2">
    <location>
        <begin position="569"/>
        <end position="578"/>
    </location>
</feature>
<feature type="compositionally biased region" description="Basic residues" evidence="2">
    <location>
        <begin position="365"/>
        <end position="378"/>
    </location>
</feature>
<feature type="compositionally biased region" description="Polar residues" evidence="2">
    <location>
        <begin position="379"/>
        <end position="392"/>
    </location>
</feature>
<dbReference type="PANTHER" id="PTHR14715:SF4">
    <property type="entry name" value="PROTEIN FAM124A"/>
    <property type="match status" value="1"/>
</dbReference>
<dbReference type="Proteomes" id="UP000694397">
    <property type="component" value="Chromosome 14"/>
</dbReference>
<dbReference type="AlphaFoldDB" id="A0A8C9R191"/>
<dbReference type="InterPro" id="IPR046365">
    <property type="entry name" value="FAM124_dom"/>
</dbReference>
<reference evidence="4" key="3">
    <citation type="submission" date="2025-09" db="UniProtKB">
        <authorList>
            <consortium name="Ensembl"/>
        </authorList>
    </citation>
    <scope>IDENTIFICATION</scope>
</reference>
<keyword evidence="5" id="KW-1185">Reference proteome</keyword>
<name>A0A8C9R191_SCLFO</name>
<evidence type="ECO:0000256" key="1">
    <source>
        <dbReference type="ARBA" id="ARBA00006440"/>
    </source>
</evidence>
<evidence type="ECO:0000256" key="2">
    <source>
        <dbReference type="SAM" id="MobiDB-lite"/>
    </source>
</evidence>
<protein>
    <submittedName>
        <fullName evidence="4">Family with sequence similarity 124 member A</fullName>
    </submittedName>
</protein>
<evidence type="ECO:0000259" key="3">
    <source>
        <dbReference type="Pfam" id="PF15067"/>
    </source>
</evidence>
<reference evidence="4" key="2">
    <citation type="submission" date="2025-08" db="UniProtKB">
        <authorList>
            <consortium name="Ensembl"/>
        </authorList>
    </citation>
    <scope>IDENTIFICATION</scope>
</reference>
<sequence length="578" mass="63885">MGVFFGVRNTKNLSLKLVAILSLRISENLHYKEFFGNKLPSQSKRLNFVNSRGQELQYSNMRLHSNEVSSSWSSLSGGEPLRGDLHDPYLVSVHIITDSGTGKPLQRAADTALAWIHPDLQLFRVSERAPGQRRSKRVSPSGSVPGLAVFLFLREGPAGCLLRTLQRPPWRCYPSERAPRAGLDLFSLGAGTPPWAVRQVHCGREVIRLALNCRHEAFADTVRLYCLLVRRRLTQSTDNFCFFVVYASTDVEIHLSLKRLPRGQSPAPTESAILEFRVQDVGALVPLLPQPCMPISETRWQTEDYDGNKILLQVRGSARNRRRHTIAQFADLPVHSSVAQSHRPSERELPPAAAPPCARGPASYRNRRFHRTSSRLRHQNSQDQKQNHSSLQDLPGVCKEDETVLRRDPAASRAWWAGHRSRSLFCLPTADASCPTPSTTLSTSHSQSSLVAPPFRLNVDALVGAVETDVDTGRKLAGGGIVDLSVVSGYSCRPTRSISATPVDLVPSFSGRSCSFRASSSRPPPARVSISASATPIATPTALRRPRPRSTCSLNNTWQRGGAEVENGLSEEEQEFYI</sequence>
<comment type="similarity">
    <text evidence="1">Belongs to the FAM124 family.</text>
</comment>
<dbReference type="OrthoDB" id="10023686at2759"/>
<feature type="region of interest" description="Disordered" evidence="2">
    <location>
        <begin position="537"/>
        <end position="578"/>
    </location>
</feature>
<feature type="region of interest" description="Disordered" evidence="2">
    <location>
        <begin position="335"/>
        <end position="396"/>
    </location>
</feature>
<organism evidence="4 5">
    <name type="scientific">Scleropages formosus</name>
    <name type="common">Asian bonytongue</name>
    <name type="synonym">Osteoglossum formosum</name>
    <dbReference type="NCBI Taxonomy" id="113540"/>
    <lineage>
        <taxon>Eukaryota</taxon>
        <taxon>Metazoa</taxon>
        <taxon>Chordata</taxon>
        <taxon>Craniata</taxon>
        <taxon>Vertebrata</taxon>
        <taxon>Euteleostomi</taxon>
        <taxon>Actinopterygii</taxon>
        <taxon>Neopterygii</taxon>
        <taxon>Teleostei</taxon>
        <taxon>Osteoglossocephala</taxon>
        <taxon>Osteoglossomorpha</taxon>
        <taxon>Osteoglossiformes</taxon>
        <taxon>Osteoglossidae</taxon>
        <taxon>Scleropages</taxon>
    </lineage>
</organism>
<feature type="domain" description="FAM124" evidence="3">
    <location>
        <begin position="91"/>
        <end position="313"/>
    </location>
</feature>
<proteinExistence type="inferred from homology"/>
<dbReference type="Pfam" id="PF15067">
    <property type="entry name" value="FAM124"/>
    <property type="match status" value="1"/>
</dbReference>
<reference evidence="4 5" key="1">
    <citation type="submission" date="2019-04" db="EMBL/GenBank/DDBJ databases">
        <authorList>
            <consortium name="Wellcome Sanger Institute Data Sharing"/>
        </authorList>
    </citation>
    <scope>NUCLEOTIDE SEQUENCE [LARGE SCALE GENOMIC DNA]</scope>
</reference>
<evidence type="ECO:0000313" key="4">
    <source>
        <dbReference type="Ensembl" id="ENSSFOP00015004736.1"/>
    </source>
</evidence>
<dbReference type="InterPro" id="IPR029380">
    <property type="entry name" value="FAM124"/>
</dbReference>
<gene>
    <name evidence="4" type="primary">fam124a</name>
</gene>
<dbReference type="GeneTree" id="ENSGT00590000083134"/>
<dbReference type="Ensembl" id="ENSSFOT00015004812.2">
    <property type="protein sequence ID" value="ENSSFOP00015004736.1"/>
    <property type="gene ID" value="ENSSFOG00015003098.2"/>
</dbReference>